<dbReference type="OrthoDB" id="8389907at2"/>
<dbReference type="SUPFAM" id="SSF50494">
    <property type="entry name" value="Trypsin-like serine proteases"/>
    <property type="match status" value="1"/>
</dbReference>
<organism evidence="2 3">
    <name type="scientific">Rhizobium tropici</name>
    <dbReference type="NCBI Taxonomy" id="398"/>
    <lineage>
        <taxon>Bacteria</taxon>
        <taxon>Pseudomonadati</taxon>
        <taxon>Pseudomonadota</taxon>
        <taxon>Alphaproteobacteria</taxon>
        <taxon>Hyphomicrobiales</taxon>
        <taxon>Rhizobiaceae</taxon>
        <taxon>Rhizobium/Agrobacterium group</taxon>
        <taxon>Rhizobium</taxon>
    </lineage>
</organism>
<evidence type="ECO:0000259" key="1">
    <source>
        <dbReference type="Pfam" id="PF00089"/>
    </source>
</evidence>
<evidence type="ECO:0000313" key="2">
    <source>
        <dbReference type="EMBL" id="RAX41936.1"/>
    </source>
</evidence>
<accession>A0A329YEU2</accession>
<dbReference type="EMBL" id="QMKK01000025">
    <property type="protein sequence ID" value="RAX41936.1"/>
    <property type="molecule type" value="Genomic_DNA"/>
</dbReference>
<dbReference type="AlphaFoldDB" id="A0A329YEU2"/>
<dbReference type="PROSITE" id="PS51257">
    <property type="entry name" value="PROKAR_LIPOPROTEIN"/>
    <property type="match status" value="1"/>
</dbReference>
<gene>
    <name evidence="2" type="ORF">DQ393_10125</name>
</gene>
<feature type="domain" description="Peptidase S1" evidence="1">
    <location>
        <begin position="83"/>
        <end position="255"/>
    </location>
</feature>
<dbReference type="InterPro" id="IPR043504">
    <property type="entry name" value="Peptidase_S1_PA_chymotrypsin"/>
</dbReference>
<protein>
    <recommendedName>
        <fullName evidence="1">Peptidase S1 domain-containing protein</fullName>
    </recommendedName>
</protein>
<dbReference type="Gene3D" id="2.40.10.10">
    <property type="entry name" value="Trypsin-like serine proteases"/>
    <property type="match status" value="2"/>
</dbReference>
<sequence length="282" mass="30903">MQLSRTLRFTAPLGRLLKHFMTFVVTLAIGIACAKAGTIGADNRRAIDDYAASYGMSPDVARKKFGASGRIMCPFNEASAFLLYKPDIVVTARHALYPKNAKVIYAGPMSIMRCGFEVSDGKGSTWHKVDVASFVHPNKGLKSWDDPYDWVVMRLSESVTEFEPYRLPSKPVSVGDKIISASIRQAHFLPDDWNERIVGDCRIRSVENIEKIPASGLRTDCSSDVGASGSPILREGPEGLEAIGITTSGTGSCRKFDRARCYNFAVGLEPELIEAVHRLARG</sequence>
<dbReference type="InterPro" id="IPR001254">
    <property type="entry name" value="Trypsin_dom"/>
</dbReference>
<proteinExistence type="predicted"/>
<name>A0A329YEU2_RHITR</name>
<dbReference type="Pfam" id="PF00089">
    <property type="entry name" value="Trypsin"/>
    <property type="match status" value="1"/>
</dbReference>
<dbReference type="GO" id="GO:0006508">
    <property type="term" value="P:proteolysis"/>
    <property type="evidence" value="ECO:0007669"/>
    <property type="project" value="InterPro"/>
</dbReference>
<dbReference type="GO" id="GO:0004252">
    <property type="term" value="F:serine-type endopeptidase activity"/>
    <property type="evidence" value="ECO:0007669"/>
    <property type="project" value="InterPro"/>
</dbReference>
<comment type="caution">
    <text evidence="2">The sequence shown here is derived from an EMBL/GenBank/DDBJ whole genome shotgun (WGS) entry which is preliminary data.</text>
</comment>
<dbReference type="InterPro" id="IPR009003">
    <property type="entry name" value="Peptidase_S1_PA"/>
</dbReference>
<dbReference type="Proteomes" id="UP000251205">
    <property type="component" value="Unassembled WGS sequence"/>
</dbReference>
<evidence type="ECO:0000313" key="3">
    <source>
        <dbReference type="Proteomes" id="UP000251205"/>
    </source>
</evidence>
<reference evidence="2 3" key="1">
    <citation type="submission" date="2018-06" db="EMBL/GenBank/DDBJ databases">
        <title>Whole Genome Sequence of an efficient microsymbiont, Rhizobium tropici.</title>
        <authorList>
            <person name="Srinivasan R."/>
            <person name="Singh H.V."/>
            <person name="Srivastava R."/>
            <person name="Kumari B."/>
            <person name="Radhakrishna A."/>
        </authorList>
    </citation>
    <scope>NUCLEOTIDE SEQUENCE [LARGE SCALE GENOMIC DNA]</scope>
    <source>
        <strain evidence="2 3">IGFRI Rhizo-19</strain>
    </source>
</reference>